<dbReference type="GO" id="GO:0008033">
    <property type="term" value="P:tRNA processing"/>
    <property type="evidence" value="ECO:0007669"/>
    <property type="project" value="UniProtKB-KW"/>
</dbReference>
<dbReference type="InterPro" id="IPR050264">
    <property type="entry name" value="Bact_CCA-adding_enz_type3_sf"/>
</dbReference>
<dbReference type="GO" id="GO:0000166">
    <property type="term" value="F:nucleotide binding"/>
    <property type="evidence" value="ECO:0007669"/>
    <property type="project" value="UniProtKB-KW"/>
</dbReference>
<accession>A0A5A7N6G7</accession>
<evidence type="ECO:0000256" key="2">
    <source>
        <dbReference type="ARBA" id="ARBA00022679"/>
    </source>
</evidence>
<evidence type="ECO:0000256" key="7">
    <source>
        <dbReference type="ARBA" id="ARBA00022842"/>
    </source>
</evidence>
<reference evidence="12 13" key="1">
    <citation type="submission" date="2019-09" db="EMBL/GenBank/DDBJ databases">
        <title>NBRP : Genome information of microbial organism related human and environment.</title>
        <authorList>
            <person name="Hattori M."/>
            <person name="Oshima K."/>
            <person name="Inaba H."/>
            <person name="Suda W."/>
            <person name="Sakamoto M."/>
            <person name="Iino T."/>
            <person name="Kitahara M."/>
            <person name="Oshida Y."/>
            <person name="Iida T."/>
            <person name="Kudo T."/>
            <person name="Itoh T."/>
            <person name="Ohkuma M."/>
        </authorList>
    </citation>
    <scope>NUCLEOTIDE SEQUENCE [LARGE SCALE GENOMIC DNA]</scope>
    <source>
        <strain evidence="12 13">Q-1</strain>
    </source>
</reference>
<organism evidence="12 13">
    <name type="scientific">Iodidimonas nitroreducens</name>
    <dbReference type="NCBI Taxonomy" id="1236968"/>
    <lineage>
        <taxon>Bacteria</taxon>
        <taxon>Pseudomonadati</taxon>
        <taxon>Pseudomonadota</taxon>
        <taxon>Alphaproteobacteria</taxon>
        <taxon>Iodidimonadales</taxon>
        <taxon>Iodidimonadaceae</taxon>
        <taxon>Iodidimonas</taxon>
    </lineage>
</organism>
<dbReference type="GO" id="GO:0046872">
    <property type="term" value="F:metal ion binding"/>
    <property type="evidence" value="ECO:0007669"/>
    <property type="project" value="UniProtKB-KW"/>
</dbReference>
<sequence length="425" mass="45659">MGVITRHADLLKRAFAHDRALVAVIMALGADQARIVGGAVRDALLGRVVSDIDIATSLDPRMVMDRLRAAGMKTVPTGLAHGTITAISGHRPFEITTLRHDVESFGRHALVRFTGDWAADAARRDFTMNALYADLDGRLYDEVGGLEDAQKGRVVFIGDPGQRIAEDALRILRFFRFHAHYGRGEPDRESLQAAIDLADRLDILSVERIRAESLKLLAAADPCPVMMLMDRGGILAHILPEKVPDPEFGVLRRLIARETSLGIGDPLRRLAAVIRVGARAHVGARLKCSGAEQKRLAAMEGPVPACDPPSLGRAAYALGGPTVLDRLLLGDQEMSPSALAAIRDQLDAIAARPRPRFPVSGADLAALGVPAGPQMGEILGLLQKHWVASDFSLSRNALLALAEKQADLKSEKPKPGKNAGDSFDA</sequence>
<dbReference type="Pfam" id="PF01743">
    <property type="entry name" value="PolyA_pol"/>
    <property type="match status" value="1"/>
</dbReference>
<evidence type="ECO:0000256" key="8">
    <source>
        <dbReference type="RuleBase" id="RU003953"/>
    </source>
</evidence>
<protein>
    <submittedName>
        <fullName evidence="12">Poly(A) polymerase</fullName>
    </submittedName>
</protein>
<dbReference type="Gene3D" id="3.30.460.10">
    <property type="entry name" value="Beta Polymerase, domain 2"/>
    <property type="match status" value="1"/>
</dbReference>
<keyword evidence="2 8" id="KW-0808">Transferase</keyword>
<keyword evidence="13" id="KW-1185">Reference proteome</keyword>
<evidence type="ECO:0000256" key="5">
    <source>
        <dbReference type="ARBA" id="ARBA00022723"/>
    </source>
</evidence>
<dbReference type="CDD" id="cd05398">
    <property type="entry name" value="NT_ClassII-CCAase"/>
    <property type="match status" value="1"/>
</dbReference>
<evidence type="ECO:0000256" key="6">
    <source>
        <dbReference type="ARBA" id="ARBA00022741"/>
    </source>
</evidence>
<feature type="domain" description="Poly A polymerase head" evidence="10">
    <location>
        <begin position="33"/>
        <end position="154"/>
    </location>
</feature>
<dbReference type="GO" id="GO:0016779">
    <property type="term" value="F:nucleotidyltransferase activity"/>
    <property type="evidence" value="ECO:0007669"/>
    <property type="project" value="UniProtKB-KW"/>
</dbReference>
<keyword evidence="6" id="KW-0547">Nucleotide-binding</keyword>
<evidence type="ECO:0000256" key="1">
    <source>
        <dbReference type="ARBA" id="ARBA00001946"/>
    </source>
</evidence>
<keyword evidence="7" id="KW-0460">Magnesium</keyword>
<dbReference type="EMBL" id="BKCN01000005">
    <property type="protein sequence ID" value="GER03587.1"/>
    <property type="molecule type" value="Genomic_DNA"/>
</dbReference>
<dbReference type="Pfam" id="PF12627">
    <property type="entry name" value="PolyA_pol_RNAbd"/>
    <property type="match status" value="1"/>
</dbReference>
<evidence type="ECO:0000259" key="11">
    <source>
        <dbReference type="Pfam" id="PF12627"/>
    </source>
</evidence>
<dbReference type="SUPFAM" id="SSF81891">
    <property type="entry name" value="Poly A polymerase C-terminal region-like"/>
    <property type="match status" value="1"/>
</dbReference>
<keyword evidence="4" id="KW-0548">Nucleotidyltransferase</keyword>
<feature type="domain" description="tRNA nucleotidyltransferase/poly(A) polymerase RNA and SrmB- binding" evidence="11">
    <location>
        <begin position="187"/>
        <end position="241"/>
    </location>
</feature>
<keyword evidence="3" id="KW-0819">tRNA processing</keyword>
<dbReference type="InterPro" id="IPR032828">
    <property type="entry name" value="PolyA_RNA-bd"/>
</dbReference>
<comment type="similarity">
    <text evidence="8">Belongs to the tRNA nucleotidyltransferase/poly(A) polymerase family.</text>
</comment>
<dbReference type="AlphaFoldDB" id="A0A5A7N6G7"/>
<dbReference type="GO" id="GO:0000049">
    <property type="term" value="F:tRNA binding"/>
    <property type="evidence" value="ECO:0007669"/>
    <property type="project" value="TreeGrafter"/>
</dbReference>
<name>A0A5A7N6G7_9PROT</name>
<dbReference type="PANTHER" id="PTHR46173">
    <property type="entry name" value="CCA TRNA NUCLEOTIDYLTRANSFERASE 1, MITOCHONDRIAL"/>
    <property type="match status" value="1"/>
</dbReference>
<evidence type="ECO:0000256" key="4">
    <source>
        <dbReference type="ARBA" id="ARBA00022695"/>
    </source>
</evidence>
<keyword evidence="5" id="KW-0479">Metal-binding</keyword>
<evidence type="ECO:0000256" key="3">
    <source>
        <dbReference type="ARBA" id="ARBA00022694"/>
    </source>
</evidence>
<dbReference type="InterPro" id="IPR002646">
    <property type="entry name" value="PolA_pol_head_dom"/>
</dbReference>
<dbReference type="PANTHER" id="PTHR46173:SF1">
    <property type="entry name" value="CCA TRNA NUCLEOTIDYLTRANSFERASE 1, MITOCHONDRIAL"/>
    <property type="match status" value="1"/>
</dbReference>
<gene>
    <name evidence="12" type="primary">papS</name>
    <name evidence="12" type="ORF">JCM17846_12690</name>
</gene>
<feature type="compositionally biased region" description="Basic and acidic residues" evidence="9">
    <location>
        <begin position="405"/>
        <end position="414"/>
    </location>
</feature>
<evidence type="ECO:0000313" key="12">
    <source>
        <dbReference type="EMBL" id="GER03587.1"/>
    </source>
</evidence>
<dbReference type="SUPFAM" id="SSF81301">
    <property type="entry name" value="Nucleotidyltransferase"/>
    <property type="match status" value="1"/>
</dbReference>
<feature type="region of interest" description="Disordered" evidence="9">
    <location>
        <begin position="405"/>
        <end position="425"/>
    </location>
</feature>
<dbReference type="InterPro" id="IPR043519">
    <property type="entry name" value="NT_sf"/>
</dbReference>
<dbReference type="Proteomes" id="UP000324996">
    <property type="component" value="Unassembled WGS sequence"/>
</dbReference>
<evidence type="ECO:0000256" key="9">
    <source>
        <dbReference type="SAM" id="MobiDB-lite"/>
    </source>
</evidence>
<keyword evidence="8" id="KW-0694">RNA-binding</keyword>
<evidence type="ECO:0000313" key="13">
    <source>
        <dbReference type="Proteomes" id="UP000324996"/>
    </source>
</evidence>
<evidence type="ECO:0000259" key="10">
    <source>
        <dbReference type="Pfam" id="PF01743"/>
    </source>
</evidence>
<comment type="cofactor">
    <cofactor evidence="1">
        <name>Mg(2+)</name>
        <dbReference type="ChEBI" id="CHEBI:18420"/>
    </cofactor>
</comment>
<dbReference type="Gene3D" id="1.10.3090.10">
    <property type="entry name" value="cca-adding enzyme, domain 2"/>
    <property type="match status" value="1"/>
</dbReference>
<proteinExistence type="inferred from homology"/>
<comment type="caution">
    <text evidence="12">The sequence shown here is derived from an EMBL/GenBank/DDBJ whole genome shotgun (WGS) entry which is preliminary data.</text>
</comment>
<dbReference type="RefSeq" id="WP_081837172.1">
    <property type="nucleotide sequence ID" value="NZ_BKCN01000005.1"/>
</dbReference>